<feature type="domain" description="Alanine racemase C-terminal" evidence="12">
    <location>
        <begin position="234"/>
        <end position="358"/>
    </location>
</feature>
<dbReference type="InterPro" id="IPR000821">
    <property type="entry name" value="Ala_racemase"/>
</dbReference>
<feature type="modified residue" description="N6-(pyridoxal phosphate)lysine" evidence="9 10">
    <location>
        <position position="35"/>
    </location>
</feature>
<dbReference type="PROSITE" id="PS00395">
    <property type="entry name" value="ALANINE_RACEMASE"/>
    <property type="match status" value="1"/>
</dbReference>
<dbReference type="PRINTS" id="PR00992">
    <property type="entry name" value="ALARACEMASE"/>
</dbReference>
<dbReference type="eggNOG" id="COG0787">
    <property type="taxonomic scope" value="Bacteria"/>
</dbReference>
<dbReference type="UniPathway" id="UPA00042">
    <property type="reaction ID" value="UER00497"/>
</dbReference>
<gene>
    <name evidence="13" type="primary">alr</name>
    <name evidence="13" type="ORF">HR45_00070</name>
</gene>
<protein>
    <recommendedName>
        <fullName evidence="5 9">Alanine racemase</fullName>
        <ecNumber evidence="5 9">5.1.1.1</ecNumber>
    </recommendedName>
</protein>
<evidence type="ECO:0000259" key="12">
    <source>
        <dbReference type="SMART" id="SM01005"/>
    </source>
</evidence>
<dbReference type="Pfam" id="PF01168">
    <property type="entry name" value="Ala_racemase_N"/>
    <property type="match status" value="1"/>
</dbReference>
<dbReference type="SUPFAM" id="SSF50621">
    <property type="entry name" value="Alanine racemase C-terminal domain-like"/>
    <property type="match status" value="1"/>
</dbReference>
<dbReference type="Gene3D" id="2.40.37.10">
    <property type="entry name" value="Lyase, Ornithine Decarboxylase, Chain A, domain 1"/>
    <property type="match status" value="1"/>
</dbReference>
<evidence type="ECO:0000256" key="1">
    <source>
        <dbReference type="ARBA" id="ARBA00000316"/>
    </source>
</evidence>
<sequence length="358" mass="39226">MKPFPRAEISRQALQHNLARLREVAPHSKVMAVVKANGYGHGLLNVAQCVSDADGFGLARLEEALQLRSGDVDAKLLLLEGFFRAEDLPLLVTHHIDTVVHHASQLDMLEQAELEAPVTVWMKIDTGMHRLGFSPAQFAEVYERLNRCANVAKPVNFMTHFARADEPEQPQTLQQLAIFERMVRELPGERTLANSAGVLFWPETQKEWIRPGIALYGVSPVNGDNGQHHGLIPAMSLVSQLIAVRQHKAGDPVGYGGYWTAPRDTTLGVVAIGYGDGYPRNAPEGTPVFINGRQVPIVGRVSMDMLTVDLGPDAADKVGDSAMLWGPKLPVEEVAERIGTIAYELVTKLTPRVAVCLE</sequence>
<evidence type="ECO:0000313" key="13">
    <source>
        <dbReference type="EMBL" id="KFZ38843.1"/>
    </source>
</evidence>
<dbReference type="InterPro" id="IPR001608">
    <property type="entry name" value="Ala_racemase_N"/>
</dbReference>
<dbReference type="Proteomes" id="UP000029264">
    <property type="component" value="Unassembled WGS sequence"/>
</dbReference>
<dbReference type="HAMAP" id="MF_01201">
    <property type="entry name" value="Ala_racemase"/>
    <property type="match status" value="1"/>
</dbReference>
<evidence type="ECO:0000313" key="14">
    <source>
        <dbReference type="Proteomes" id="UP000029264"/>
    </source>
</evidence>
<comment type="pathway">
    <text evidence="8 9">Amino-acid biosynthesis; D-alanine biosynthesis; D-alanine from L-alanine: step 1/1.</text>
</comment>
<reference evidence="13 14" key="1">
    <citation type="submission" date="2014-06" db="EMBL/GenBank/DDBJ databases">
        <title>Shewanella sp. YQH10.</title>
        <authorList>
            <person name="Liu Y."/>
            <person name="Zeng R."/>
        </authorList>
    </citation>
    <scope>NUCLEOTIDE SEQUENCE [LARGE SCALE GENOMIC DNA]</scope>
    <source>
        <strain evidence="13 14">YQH10</strain>
    </source>
</reference>
<dbReference type="EC" id="5.1.1.1" evidence="5 9"/>
<dbReference type="InterPro" id="IPR029066">
    <property type="entry name" value="PLP-binding_barrel"/>
</dbReference>
<evidence type="ECO:0000256" key="11">
    <source>
        <dbReference type="PIRSR" id="PIRSR600821-52"/>
    </source>
</evidence>
<comment type="caution">
    <text evidence="13">The sequence shown here is derived from an EMBL/GenBank/DDBJ whole genome shotgun (WGS) entry which is preliminary data.</text>
</comment>
<dbReference type="GO" id="GO:0005829">
    <property type="term" value="C:cytosol"/>
    <property type="evidence" value="ECO:0007669"/>
    <property type="project" value="TreeGrafter"/>
</dbReference>
<feature type="active site" description="Proton acceptor; specific for D-alanine" evidence="9">
    <location>
        <position position="35"/>
    </location>
</feature>
<dbReference type="SMART" id="SM01005">
    <property type="entry name" value="Ala_racemase_C"/>
    <property type="match status" value="1"/>
</dbReference>
<evidence type="ECO:0000256" key="2">
    <source>
        <dbReference type="ARBA" id="ARBA00001933"/>
    </source>
</evidence>
<evidence type="ECO:0000256" key="6">
    <source>
        <dbReference type="ARBA" id="ARBA00022898"/>
    </source>
</evidence>
<evidence type="ECO:0000256" key="8">
    <source>
        <dbReference type="ARBA" id="ARBA00037912"/>
    </source>
</evidence>
<evidence type="ECO:0000256" key="5">
    <source>
        <dbReference type="ARBA" id="ARBA00013089"/>
    </source>
</evidence>
<dbReference type="AlphaFoldDB" id="A0A094LUI7"/>
<evidence type="ECO:0000256" key="4">
    <source>
        <dbReference type="ARBA" id="ARBA00007880"/>
    </source>
</evidence>
<dbReference type="InterPro" id="IPR009006">
    <property type="entry name" value="Ala_racemase/Decarboxylase_C"/>
</dbReference>
<dbReference type="FunFam" id="2.40.37.10:FF:000002">
    <property type="entry name" value="Alanine racemase"/>
    <property type="match status" value="1"/>
</dbReference>
<proteinExistence type="inferred from homology"/>
<dbReference type="SUPFAM" id="SSF51419">
    <property type="entry name" value="PLP-binding barrel"/>
    <property type="match status" value="1"/>
</dbReference>
<dbReference type="NCBIfam" id="TIGR00492">
    <property type="entry name" value="alr"/>
    <property type="match status" value="1"/>
</dbReference>
<dbReference type="EMBL" id="JPEO01000001">
    <property type="protein sequence ID" value="KFZ38843.1"/>
    <property type="molecule type" value="Genomic_DNA"/>
</dbReference>
<dbReference type="STRING" id="1515746.HR45_00070"/>
<dbReference type="Pfam" id="PF00842">
    <property type="entry name" value="Ala_racemase_C"/>
    <property type="match status" value="1"/>
</dbReference>
<feature type="active site" description="Proton acceptor; specific for L-alanine" evidence="9">
    <location>
        <position position="255"/>
    </location>
</feature>
<keyword evidence="6 9" id="KW-0663">Pyridoxal phosphate</keyword>
<dbReference type="CDD" id="cd06827">
    <property type="entry name" value="PLPDE_III_AR_proteobact"/>
    <property type="match status" value="1"/>
</dbReference>
<comment type="cofactor">
    <cofactor evidence="2 9 10">
        <name>pyridoxal 5'-phosphate</name>
        <dbReference type="ChEBI" id="CHEBI:597326"/>
    </cofactor>
</comment>
<dbReference type="InterPro" id="IPR020622">
    <property type="entry name" value="Ala_racemase_pyridoxalP-BS"/>
</dbReference>
<comment type="function">
    <text evidence="9">Catalyzes the interconversion of L-alanine and D-alanine. May also act on other amino acids.</text>
</comment>
<comment type="similarity">
    <text evidence="4 9">Belongs to the alanine racemase family.</text>
</comment>
<evidence type="ECO:0000256" key="7">
    <source>
        <dbReference type="ARBA" id="ARBA00023235"/>
    </source>
</evidence>
<dbReference type="GO" id="GO:0030632">
    <property type="term" value="P:D-alanine biosynthetic process"/>
    <property type="evidence" value="ECO:0007669"/>
    <property type="project" value="UniProtKB-UniRule"/>
</dbReference>
<name>A0A094LUI7_9GAMM</name>
<feature type="binding site" evidence="9 11">
    <location>
        <position position="130"/>
    </location>
    <ligand>
        <name>substrate</name>
    </ligand>
</feature>
<dbReference type="PANTHER" id="PTHR30511:SF4">
    <property type="entry name" value="ALANINE RACEMASE, BIOSYNTHETIC"/>
    <property type="match status" value="1"/>
</dbReference>
<accession>A0A094LUI7</accession>
<dbReference type="FunFam" id="3.20.20.10:FF:000002">
    <property type="entry name" value="Alanine racemase"/>
    <property type="match status" value="1"/>
</dbReference>
<dbReference type="PANTHER" id="PTHR30511">
    <property type="entry name" value="ALANINE RACEMASE"/>
    <property type="match status" value="1"/>
</dbReference>
<keyword evidence="14" id="KW-1185">Reference proteome</keyword>
<dbReference type="InterPro" id="IPR011079">
    <property type="entry name" value="Ala_racemase_C"/>
</dbReference>
<dbReference type="OrthoDB" id="9813814at2"/>
<evidence type="ECO:0000256" key="10">
    <source>
        <dbReference type="PIRSR" id="PIRSR600821-50"/>
    </source>
</evidence>
<dbReference type="Gene3D" id="3.20.20.10">
    <property type="entry name" value="Alanine racemase"/>
    <property type="match status" value="1"/>
</dbReference>
<evidence type="ECO:0000256" key="9">
    <source>
        <dbReference type="HAMAP-Rule" id="MF_01201"/>
    </source>
</evidence>
<dbReference type="GO" id="GO:0008784">
    <property type="term" value="F:alanine racemase activity"/>
    <property type="evidence" value="ECO:0007669"/>
    <property type="project" value="UniProtKB-UniRule"/>
</dbReference>
<keyword evidence="7 9" id="KW-0413">Isomerase</keyword>
<dbReference type="RefSeq" id="WP_037438505.1">
    <property type="nucleotide sequence ID" value="NZ_JPEO01000001.1"/>
</dbReference>
<comment type="pathway">
    <text evidence="3">Cell wall biogenesis; peptidoglycan biosynthesis.</text>
</comment>
<organism evidence="13 14">
    <name type="scientific">Shewanella mangrovi</name>
    <dbReference type="NCBI Taxonomy" id="1515746"/>
    <lineage>
        <taxon>Bacteria</taxon>
        <taxon>Pseudomonadati</taxon>
        <taxon>Pseudomonadota</taxon>
        <taxon>Gammaproteobacteria</taxon>
        <taxon>Alteromonadales</taxon>
        <taxon>Shewanellaceae</taxon>
        <taxon>Shewanella</taxon>
    </lineage>
</organism>
<feature type="binding site" evidence="9 11">
    <location>
        <position position="303"/>
    </location>
    <ligand>
        <name>substrate</name>
    </ligand>
</feature>
<comment type="catalytic activity">
    <reaction evidence="1 9">
        <text>L-alanine = D-alanine</text>
        <dbReference type="Rhea" id="RHEA:20249"/>
        <dbReference type="ChEBI" id="CHEBI:57416"/>
        <dbReference type="ChEBI" id="CHEBI:57972"/>
        <dbReference type="EC" id="5.1.1.1"/>
    </reaction>
</comment>
<dbReference type="GO" id="GO:0030170">
    <property type="term" value="F:pyridoxal phosphate binding"/>
    <property type="evidence" value="ECO:0007669"/>
    <property type="project" value="UniProtKB-UniRule"/>
</dbReference>
<evidence type="ECO:0000256" key="3">
    <source>
        <dbReference type="ARBA" id="ARBA00004752"/>
    </source>
</evidence>